<comment type="similarity">
    <text evidence="1">Belongs to the sigma-70 factor family. ECF subfamily.</text>
</comment>
<keyword evidence="8" id="KW-1185">Reference proteome</keyword>
<dbReference type="Pfam" id="PF08281">
    <property type="entry name" value="Sigma70_r4_2"/>
    <property type="match status" value="1"/>
</dbReference>
<evidence type="ECO:0000313" key="7">
    <source>
        <dbReference type="EMBL" id="ROR73612.1"/>
    </source>
</evidence>
<dbReference type="InterPro" id="IPR013249">
    <property type="entry name" value="RNA_pol_sigma70_r4_t2"/>
</dbReference>
<reference evidence="7 8" key="1">
    <citation type="submission" date="2018-11" db="EMBL/GenBank/DDBJ databases">
        <title>Sequencing the genomes of 1000 actinobacteria strains.</title>
        <authorList>
            <person name="Klenk H.-P."/>
        </authorList>
    </citation>
    <scope>NUCLEOTIDE SEQUENCE [LARGE SCALE GENOMIC DNA]</scope>
    <source>
        <strain evidence="7 8">DSM 11294</strain>
    </source>
</reference>
<feature type="domain" description="RNA polymerase sigma-70 region 2" evidence="5">
    <location>
        <begin position="19"/>
        <end position="84"/>
    </location>
</feature>
<dbReference type="InterPro" id="IPR039425">
    <property type="entry name" value="RNA_pol_sigma-70-like"/>
</dbReference>
<dbReference type="InterPro" id="IPR036388">
    <property type="entry name" value="WH-like_DNA-bd_sf"/>
</dbReference>
<dbReference type="GO" id="GO:0006352">
    <property type="term" value="P:DNA-templated transcription initiation"/>
    <property type="evidence" value="ECO:0007669"/>
    <property type="project" value="InterPro"/>
</dbReference>
<keyword evidence="3" id="KW-0731">Sigma factor</keyword>
<dbReference type="InterPro" id="IPR007627">
    <property type="entry name" value="RNA_pol_sigma70_r2"/>
</dbReference>
<evidence type="ECO:0000256" key="4">
    <source>
        <dbReference type="ARBA" id="ARBA00023163"/>
    </source>
</evidence>
<dbReference type="InterPro" id="IPR013325">
    <property type="entry name" value="RNA_pol_sigma_r2"/>
</dbReference>
<dbReference type="InterPro" id="IPR014284">
    <property type="entry name" value="RNA_pol_sigma-70_dom"/>
</dbReference>
<organism evidence="7 8">
    <name type="scientific">Bogoriella caseilytica</name>
    <dbReference type="NCBI Taxonomy" id="56055"/>
    <lineage>
        <taxon>Bacteria</taxon>
        <taxon>Bacillati</taxon>
        <taxon>Actinomycetota</taxon>
        <taxon>Actinomycetes</taxon>
        <taxon>Micrococcales</taxon>
        <taxon>Bogoriellaceae</taxon>
        <taxon>Bogoriella</taxon>
    </lineage>
</organism>
<dbReference type="InterPro" id="IPR013324">
    <property type="entry name" value="RNA_pol_sigma_r3/r4-like"/>
</dbReference>
<feature type="domain" description="RNA polymerase sigma factor 70 region 4 type 2" evidence="6">
    <location>
        <begin position="110"/>
        <end position="160"/>
    </location>
</feature>
<dbReference type="EMBL" id="RKHK01000001">
    <property type="protein sequence ID" value="ROR73612.1"/>
    <property type="molecule type" value="Genomic_DNA"/>
</dbReference>
<name>A0A3N2BEF3_9MICO</name>
<keyword evidence="4" id="KW-0804">Transcription</keyword>
<dbReference type="Gene3D" id="1.10.10.10">
    <property type="entry name" value="Winged helix-like DNA-binding domain superfamily/Winged helix DNA-binding domain"/>
    <property type="match status" value="1"/>
</dbReference>
<dbReference type="PANTHER" id="PTHR43133">
    <property type="entry name" value="RNA POLYMERASE ECF-TYPE SIGMA FACTO"/>
    <property type="match status" value="1"/>
</dbReference>
<dbReference type="RefSeq" id="WP_170163265.1">
    <property type="nucleotide sequence ID" value="NZ_RKHK01000001.1"/>
</dbReference>
<dbReference type="Pfam" id="PF04542">
    <property type="entry name" value="Sigma70_r2"/>
    <property type="match status" value="1"/>
</dbReference>
<dbReference type="SUPFAM" id="SSF88946">
    <property type="entry name" value="Sigma2 domain of RNA polymerase sigma factors"/>
    <property type="match status" value="1"/>
</dbReference>
<dbReference type="GO" id="GO:0003677">
    <property type="term" value="F:DNA binding"/>
    <property type="evidence" value="ECO:0007669"/>
    <property type="project" value="InterPro"/>
</dbReference>
<dbReference type="AlphaFoldDB" id="A0A3N2BEF3"/>
<sequence length="182" mass="20340">MPDSRGQSADDHREEFRAFYTEHYRLVLTVAEQRLRGLSAAEDATAETFRIAWAHHRDGAELSLPWVYRTLRNVIGNEYRRRRRSEEFVQGAGPVLAGVTEEEPADALHVRRCVAALPEADRELIRMTYWEELSGAEIAGILSCSAAAARVRLHRARRRLKALLAGDTGVVDIGAETKGTAS</sequence>
<evidence type="ECO:0000313" key="8">
    <source>
        <dbReference type="Proteomes" id="UP000280668"/>
    </source>
</evidence>
<evidence type="ECO:0000259" key="6">
    <source>
        <dbReference type="Pfam" id="PF08281"/>
    </source>
</evidence>
<dbReference type="Gene3D" id="1.10.1740.10">
    <property type="match status" value="1"/>
</dbReference>
<gene>
    <name evidence="7" type="ORF">EDD31_1999</name>
</gene>
<evidence type="ECO:0000259" key="5">
    <source>
        <dbReference type="Pfam" id="PF04542"/>
    </source>
</evidence>
<keyword evidence="2" id="KW-0805">Transcription regulation</keyword>
<dbReference type="NCBIfam" id="TIGR02937">
    <property type="entry name" value="sigma70-ECF"/>
    <property type="match status" value="1"/>
</dbReference>
<comment type="caution">
    <text evidence="7">The sequence shown here is derived from an EMBL/GenBank/DDBJ whole genome shotgun (WGS) entry which is preliminary data.</text>
</comment>
<dbReference type="PANTHER" id="PTHR43133:SF25">
    <property type="entry name" value="RNA POLYMERASE SIGMA FACTOR RFAY-RELATED"/>
    <property type="match status" value="1"/>
</dbReference>
<dbReference type="GO" id="GO:0016987">
    <property type="term" value="F:sigma factor activity"/>
    <property type="evidence" value="ECO:0007669"/>
    <property type="project" value="UniProtKB-KW"/>
</dbReference>
<evidence type="ECO:0000256" key="1">
    <source>
        <dbReference type="ARBA" id="ARBA00010641"/>
    </source>
</evidence>
<dbReference type="SUPFAM" id="SSF88659">
    <property type="entry name" value="Sigma3 and sigma4 domains of RNA polymerase sigma factors"/>
    <property type="match status" value="1"/>
</dbReference>
<proteinExistence type="inferred from homology"/>
<evidence type="ECO:0000256" key="3">
    <source>
        <dbReference type="ARBA" id="ARBA00023082"/>
    </source>
</evidence>
<dbReference type="Proteomes" id="UP000280668">
    <property type="component" value="Unassembled WGS sequence"/>
</dbReference>
<evidence type="ECO:0000256" key="2">
    <source>
        <dbReference type="ARBA" id="ARBA00023015"/>
    </source>
</evidence>
<protein>
    <submittedName>
        <fullName evidence="7">RNA polymerase sigma-70 factor (ECF subfamily)</fullName>
    </submittedName>
</protein>
<accession>A0A3N2BEF3</accession>